<evidence type="ECO:0000313" key="6">
    <source>
        <dbReference type="EMBL" id="MEX5717154.1"/>
    </source>
</evidence>
<sequence length="372" mass="40972">MASLARRPDGTYRPRYRDEHGKEHARHFKRKVDAQRWLDEVTAAMVTGDYVDPAAGRITFRAWFTEWSGRQVWERGTMLAARQAADSVTFADVPMRQIRPSHVQQWVKAMSQPAGGRRSGLAPSTIRTRYNYVHMAMRAAVVDRIIKADPSAGVPLPRARKAAAAMTIPAVEEVGRALDVAPTWFRPFIAVCAVAGLRLGEAAGLRLEDVDFLRRTISVRHQLQGETSSTTELVAPEFGSERVVHAPAELIAVLAEHVRRPVLPQSHWLFSNGGLPLNRNSAGHQWRQVRKAAGLDGYTLHDLRHFYASGLIASGCDVVTVQRALGHSSATITLGVYSHLWPTAEDRTRAAAGDLMAAALGARADSLRTETL</sequence>
<dbReference type="Pfam" id="PF00589">
    <property type="entry name" value="Phage_integrase"/>
    <property type="match status" value="1"/>
</dbReference>
<comment type="caution">
    <text evidence="6">The sequence shown here is derived from an EMBL/GenBank/DDBJ whole genome shotgun (WGS) entry which is preliminary data.</text>
</comment>
<dbReference type="EMBL" id="JBFNXQ010000004">
    <property type="protein sequence ID" value="MEX5717154.1"/>
    <property type="molecule type" value="Genomic_DNA"/>
</dbReference>
<keyword evidence="7" id="KW-1185">Reference proteome</keyword>
<evidence type="ECO:0000313" key="7">
    <source>
        <dbReference type="Proteomes" id="UP001560045"/>
    </source>
</evidence>
<feature type="compositionally biased region" description="Basic and acidic residues" evidence="4">
    <location>
        <begin position="1"/>
        <end position="22"/>
    </location>
</feature>
<dbReference type="Gene3D" id="1.10.443.10">
    <property type="entry name" value="Intergrase catalytic core"/>
    <property type="match status" value="1"/>
</dbReference>
<name>A0ABV3X9E1_9ACTN</name>
<dbReference type="CDD" id="cd01189">
    <property type="entry name" value="INT_ICEBs1_C_like"/>
    <property type="match status" value="1"/>
</dbReference>
<organism evidence="6 7">
    <name type="scientific">Geodermatophilus maliterrae</name>
    <dbReference type="NCBI Taxonomy" id="3162531"/>
    <lineage>
        <taxon>Bacteria</taxon>
        <taxon>Bacillati</taxon>
        <taxon>Actinomycetota</taxon>
        <taxon>Actinomycetes</taxon>
        <taxon>Geodermatophilales</taxon>
        <taxon>Geodermatophilaceae</taxon>
        <taxon>Geodermatophilus</taxon>
    </lineage>
</organism>
<dbReference type="InterPro" id="IPR002104">
    <property type="entry name" value="Integrase_catalytic"/>
</dbReference>
<feature type="region of interest" description="Disordered" evidence="4">
    <location>
        <begin position="1"/>
        <end position="24"/>
    </location>
</feature>
<reference evidence="6 7" key="1">
    <citation type="submission" date="2024-06" db="EMBL/GenBank/DDBJ databases">
        <title>Draft genome sequence of Geodermatophilus badlandi, a novel member of the Geodermatophilaceae isolated from badland sedimentary rocks in the Red desert, Wyoming, USA.</title>
        <authorList>
            <person name="Ben Tekaya S."/>
            <person name="Nouioui I."/>
            <person name="Flores G.M."/>
            <person name="Shaal M.N."/>
            <person name="Bredoire F."/>
            <person name="Basile F."/>
            <person name="Van Diepen L."/>
            <person name="Ward N.L."/>
        </authorList>
    </citation>
    <scope>NUCLEOTIDE SEQUENCE [LARGE SCALE GENOMIC DNA]</scope>
    <source>
        <strain evidence="6 7">WL48A</strain>
    </source>
</reference>
<evidence type="ECO:0000256" key="4">
    <source>
        <dbReference type="SAM" id="MobiDB-lite"/>
    </source>
</evidence>
<dbReference type="Gene3D" id="1.10.150.130">
    <property type="match status" value="1"/>
</dbReference>
<comment type="similarity">
    <text evidence="1">Belongs to the 'phage' integrase family.</text>
</comment>
<dbReference type="SUPFAM" id="SSF56349">
    <property type="entry name" value="DNA breaking-rejoining enzymes"/>
    <property type="match status" value="1"/>
</dbReference>
<evidence type="ECO:0000259" key="5">
    <source>
        <dbReference type="PROSITE" id="PS51898"/>
    </source>
</evidence>
<keyword evidence="3" id="KW-0233">DNA recombination</keyword>
<dbReference type="InterPro" id="IPR013762">
    <property type="entry name" value="Integrase-like_cat_sf"/>
</dbReference>
<evidence type="ECO:0000256" key="2">
    <source>
        <dbReference type="ARBA" id="ARBA00023125"/>
    </source>
</evidence>
<gene>
    <name evidence="6" type="ORF">ABQ292_02065</name>
</gene>
<dbReference type="PANTHER" id="PTHR30349:SF64">
    <property type="entry name" value="PROPHAGE INTEGRASE INTD-RELATED"/>
    <property type="match status" value="1"/>
</dbReference>
<dbReference type="Proteomes" id="UP001560045">
    <property type="component" value="Unassembled WGS sequence"/>
</dbReference>
<dbReference type="PROSITE" id="PS51898">
    <property type="entry name" value="TYR_RECOMBINASE"/>
    <property type="match status" value="1"/>
</dbReference>
<keyword evidence="2" id="KW-0238">DNA-binding</keyword>
<evidence type="ECO:0000256" key="3">
    <source>
        <dbReference type="ARBA" id="ARBA00023172"/>
    </source>
</evidence>
<dbReference type="InterPro" id="IPR010998">
    <property type="entry name" value="Integrase_recombinase_N"/>
</dbReference>
<protein>
    <submittedName>
        <fullName evidence="6">Tyrosine-type recombinase/integrase</fullName>
    </submittedName>
</protein>
<dbReference type="InterPro" id="IPR050090">
    <property type="entry name" value="Tyrosine_recombinase_XerCD"/>
</dbReference>
<dbReference type="PANTHER" id="PTHR30349">
    <property type="entry name" value="PHAGE INTEGRASE-RELATED"/>
    <property type="match status" value="1"/>
</dbReference>
<feature type="domain" description="Tyr recombinase" evidence="5">
    <location>
        <begin position="164"/>
        <end position="353"/>
    </location>
</feature>
<accession>A0ABV3X9E1</accession>
<proteinExistence type="inferred from homology"/>
<evidence type="ECO:0000256" key="1">
    <source>
        <dbReference type="ARBA" id="ARBA00008857"/>
    </source>
</evidence>
<dbReference type="RefSeq" id="WP_369202743.1">
    <property type="nucleotide sequence ID" value="NZ_JBFNXQ010000004.1"/>
</dbReference>
<dbReference type="InterPro" id="IPR011010">
    <property type="entry name" value="DNA_brk_join_enz"/>
</dbReference>